<organism evidence="3 5">
    <name type="scientific">Salinirubellus salinus</name>
    <dbReference type="NCBI Taxonomy" id="1364945"/>
    <lineage>
        <taxon>Archaea</taxon>
        <taxon>Methanobacteriati</taxon>
        <taxon>Methanobacteriota</taxon>
        <taxon>Stenosarchaea group</taxon>
        <taxon>Halobacteria</taxon>
        <taxon>Halobacteriales</taxon>
        <taxon>Natronomonadaceae</taxon>
        <taxon>Salinirubellus</taxon>
    </lineage>
</organism>
<name>A0A9E7R342_9EURY</name>
<protein>
    <recommendedName>
        <fullName evidence="2">DUF8081 domain-containing protein</fullName>
    </recommendedName>
</protein>
<evidence type="ECO:0000259" key="2">
    <source>
        <dbReference type="Pfam" id="PF26297"/>
    </source>
</evidence>
<evidence type="ECO:0000313" key="3">
    <source>
        <dbReference type="EMBL" id="UWM54671.1"/>
    </source>
</evidence>
<feature type="region of interest" description="Disordered" evidence="1">
    <location>
        <begin position="101"/>
        <end position="121"/>
    </location>
</feature>
<dbReference type="EMBL" id="CP104003">
    <property type="protein sequence ID" value="UWM54671.1"/>
    <property type="molecule type" value="Genomic_DNA"/>
</dbReference>
<feature type="compositionally biased region" description="Low complexity" evidence="1">
    <location>
        <begin position="109"/>
        <end position="121"/>
    </location>
</feature>
<dbReference type="KEGG" id="ssai:N0B31_00320"/>
<dbReference type="KEGG" id="ssai:N0B31_21455"/>
<feature type="domain" description="DUF8081" evidence="2">
    <location>
        <begin position="31"/>
        <end position="96"/>
    </location>
</feature>
<accession>A0A9E7R342</accession>
<reference evidence="3" key="1">
    <citation type="submission" date="2022-09" db="EMBL/GenBank/DDBJ databases">
        <title>Diverse halophilic archaea isolated from saline environments.</title>
        <authorList>
            <person name="Cui H.-L."/>
        </authorList>
    </citation>
    <scope>NUCLEOTIDE SEQUENCE</scope>
    <source>
        <strain evidence="3">ZS-35-S2</strain>
    </source>
</reference>
<dbReference type="Pfam" id="PF26297">
    <property type="entry name" value="DUF8081"/>
    <property type="match status" value="1"/>
</dbReference>
<dbReference type="EMBL" id="CP104003">
    <property type="protein sequence ID" value="UWM54740.1"/>
    <property type="molecule type" value="Genomic_DNA"/>
</dbReference>
<sequence length="121" mass="13266">MNGELSAFEAGTSDAADEQDDGTADAGSPGYLVDVKRSARKASVEAGEWVRDNGTRQRFDSKPQARSWARDLSGDRTVWVQDAHPKDDSVDGYVVARRWDPERSRAREQTAATAQTSLDAH</sequence>
<dbReference type="InterPro" id="IPR058394">
    <property type="entry name" value="DUF8081"/>
</dbReference>
<dbReference type="AlphaFoldDB" id="A0A9E7R342"/>
<gene>
    <name evidence="4" type="ORF">N0B31_00320</name>
    <name evidence="3" type="ORF">N0B31_21455</name>
</gene>
<evidence type="ECO:0000313" key="5">
    <source>
        <dbReference type="Proteomes" id="UP001057580"/>
    </source>
</evidence>
<dbReference type="RefSeq" id="WP_260593695.1">
    <property type="nucleotide sequence ID" value="NZ_CP104003.1"/>
</dbReference>
<evidence type="ECO:0000256" key="1">
    <source>
        <dbReference type="SAM" id="MobiDB-lite"/>
    </source>
</evidence>
<feature type="region of interest" description="Disordered" evidence="1">
    <location>
        <begin position="1"/>
        <end position="31"/>
    </location>
</feature>
<keyword evidence="5" id="KW-1185">Reference proteome</keyword>
<evidence type="ECO:0000313" key="4">
    <source>
        <dbReference type="EMBL" id="UWM54740.1"/>
    </source>
</evidence>
<dbReference type="GeneID" id="74945047"/>
<dbReference type="Proteomes" id="UP001057580">
    <property type="component" value="Chromosome"/>
</dbReference>
<proteinExistence type="predicted"/>